<gene>
    <name evidence="1" type="ORF">MNBD_ACTINO01-76</name>
</gene>
<sequence length="46" mass="5215">MKSSPIIDGGRQRCVECGHPRKEHRDKNKCTVPNCECVEYQLPKGS</sequence>
<protein>
    <submittedName>
        <fullName evidence="1">Uncharacterized protein</fullName>
    </submittedName>
</protein>
<reference evidence="1" key="1">
    <citation type="submission" date="2018-06" db="EMBL/GenBank/DDBJ databases">
        <authorList>
            <person name="Zhirakovskaya E."/>
        </authorList>
    </citation>
    <scope>NUCLEOTIDE SEQUENCE</scope>
</reference>
<proteinExistence type="predicted"/>
<accession>A0A3B0T398</accession>
<organism evidence="1">
    <name type="scientific">hydrothermal vent metagenome</name>
    <dbReference type="NCBI Taxonomy" id="652676"/>
    <lineage>
        <taxon>unclassified sequences</taxon>
        <taxon>metagenomes</taxon>
        <taxon>ecological metagenomes</taxon>
    </lineage>
</organism>
<dbReference type="EMBL" id="UOEI01000651">
    <property type="protein sequence ID" value="VAW08912.1"/>
    <property type="molecule type" value="Genomic_DNA"/>
</dbReference>
<dbReference type="AlphaFoldDB" id="A0A3B0T398"/>
<evidence type="ECO:0000313" key="1">
    <source>
        <dbReference type="EMBL" id="VAW08912.1"/>
    </source>
</evidence>
<name>A0A3B0T398_9ZZZZ</name>